<protein>
    <recommendedName>
        <fullName evidence="2">PI-PLC Y-box domain-containing protein</fullName>
    </recommendedName>
</protein>
<keyword evidence="4" id="KW-1185">Reference proteome</keyword>
<accession>A0A2N5TRG0</accession>
<gene>
    <name evidence="3" type="ORF">PCANC_26447</name>
</gene>
<organism evidence="3 4">
    <name type="scientific">Puccinia coronata f. sp. avenae</name>
    <dbReference type="NCBI Taxonomy" id="200324"/>
    <lineage>
        <taxon>Eukaryota</taxon>
        <taxon>Fungi</taxon>
        <taxon>Dikarya</taxon>
        <taxon>Basidiomycota</taxon>
        <taxon>Pucciniomycotina</taxon>
        <taxon>Pucciniomycetes</taxon>
        <taxon>Pucciniales</taxon>
        <taxon>Pucciniaceae</taxon>
        <taxon>Puccinia</taxon>
    </lineage>
</organism>
<dbReference type="GO" id="GO:0006629">
    <property type="term" value="P:lipid metabolic process"/>
    <property type="evidence" value="ECO:0007669"/>
    <property type="project" value="InterPro"/>
</dbReference>
<evidence type="ECO:0000259" key="2">
    <source>
        <dbReference type="PROSITE" id="PS50008"/>
    </source>
</evidence>
<name>A0A2N5TRG0_9BASI</name>
<dbReference type="AlphaFoldDB" id="A0A2N5TRG0"/>
<dbReference type="PROSITE" id="PS50008">
    <property type="entry name" value="PIPLC_Y_DOMAIN"/>
    <property type="match status" value="1"/>
</dbReference>
<evidence type="ECO:0000313" key="4">
    <source>
        <dbReference type="Proteomes" id="UP000235388"/>
    </source>
</evidence>
<dbReference type="EMBL" id="PGCJ01000460">
    <property type="protein sequence ID" value="PLW28028.1"/>
    <property type="molecule type" value="Genomic_DNA"/>
</dbReference>
<dbReference type="GO" id="GO:0004435">
    <property type="term" value="F:phosphatidylinositol-4,5-bisphosphate phospholipase C activity"/>
    <property type="evidence" value="ECO:0007669"/>
    <property type="project" value="InterPro"/>
</dbReference>
<dbReference type="InterPro" id="IPR001711">
    <property type="entry name" value="PLipase_C_Pinositol-sp_Y"/>
</dbReference>
<proteinExistence type="predicted"/>
<feature type="domain" description="PI-PLC Y-box" evidence="2">
    <location>
        <begin position="58"/>
        <end position="90"/>
    </location>
</feature>
<dbReference type="Proteomes" id="UP000235388">
    <property type="component" value="Unassembled WGS sequence"/>
</dbReference>
<feature type="region of interest" description="Disordered" evidence="1">
    <location>
        <begin position="60"/>
        <end position="106"/>
    </location>
</feature>
<comment type="caution">
    <text evidence="3">The sequence shown here is derived from an EMBL/GenBank/DDBJ whole genome shotgun (WGS) entry which is preliminary data.</text>
</comment>
<reference evidence="3 4" key="1">
    <citation type="submission" date="2017-11" db="EMBL/GenBank/DDBJ databases">
        <title>De novo assembly and phasing of dikaryotic genomes from two isolates of Puccinia coronata f. sp. avenae, the causal agent of oat crown rust.</title>
        <authorList>
            <person name="Miller M.E."/>
            <person name="Zhang Y."/>
            <person name="Omidvar V."/>
            <person name="Sperschneider J."/>
            <person name="Schwessinger B."/>
            <person name="Raley C."/>
            <person name="Palmer J.M."/>
            <person name="Garnica D."/>
            <person name="Upadhyaya N."/>
            <person name="Rathjen J."/>
            <person name="Taylor J.M."/>
            <person name="Park R.F."/>
            <person name="Dodds P.N."/>
            <person name="Hirsch C.D."/>
            <person name="Kianian S.F."/>
            <person name="Figueroa M."/>
        </authorList>
    </citation>
    <scope>NUCLEOTIDE SEQUENCE [LARGE SCALE GENOMIC DNA]</scope>
    <source>
        <strain evidence="3">12NC29</strain>
    </source>
</reference>
<evidence type="ECO:0000256" key="1">
    <source>
        <dbReference type="SAM" id="MobiDB-lite"/>
    </source>
</evidence>
<feature type="compositionally biased region" description="Low complexity" evidence="1">
    <location>
        <begin position="1"/>
        <end position="10"/>
    </location>
</feature>
<dbReference type="GO" id="GO:0035556">
    <property type="term" value="P:intracellular signal transduction"/>
    <property type="evidence" value="ECO:0007669"/>
    <property type="project" value="InterPro"/>
</dbReference>
<evidence type="ECO:0000313" key="3">
    <source>
        <dbReference type="EMBL" id="PLW28028.1"/>
    </source>
</evidence>
<feature type="region of interest" description="Disordered" evidence="1">
    <location>
        <begin position="1"/>
        <end position="20"/>
    </location>
</feature>
<sequence length="106" mass="11288">MAPAEETAPAVEPPTQPDAETIETAVVPELPKAEPTTVENIAPKTEASILTPVEEFSSHLLPKSSRQAGSHLLPESSWPAGSQLPKSSWQAGSHQLPKSSDLLEDR</sequence>
<feature type="compositionally biased region" description="Polar residues" evidence="1">
    <location>
        <begin position="84"/>
        <end position="98"/>
    </location>
</feature>